<feature type="region of interest" description="Disordered" evidence="1">
    <location>
        <begin position="184"/>
        <end position="262"/>
    </location>
</feature>
<dbReference type="Pfam" id="PF00836">
    <property type="entry name" value="Stathmin"/>
    <property type="match status" value="1"/>
</dbReference>
<feature type="compositionally biased region" description="Basic and acidic residues" evidence="1">
    <location>
        <begin position="18"/>
        <end position="42"/>
    </location>
</feature>
<dbReference type="PROSITE" id="PS51663">
    <property type="entry name" value="STATHMIN_3"/>
    <property type="match status" value="1"/>
</dbReference>
<dbReference type="OrthoDB" id="5978414at2759"/>
<proteinExistence type="predicted"/>
<evidence type="ECO:0000313" key="3">
    <source>
        <dbReference type="Proteomes" id="UP000275408"/>
    </source>
</evidence>
<keyword evidence="3" id="KW-1185">Reference proteome</keyword>
<comment type="caution">
    <text evidence="2">The sequence shown here is derived from an EMBL/GenBank/DDBJ whole genome shotgun (WGS) entry which is preliminary data.</text>
</comment>
<feature type="compositionally biased region" description="Basic residues" evidence="1">
    <location>
        <begin position="184"/>
        <end position="203"/>
    </location>
</feature>
<evidence type="ECO:0000256" key="1">
    <source>
        <dbReference type="SAM" id="MobiDB-lite"/>
    </source>
</evidence>
<dbReference type="AlphaFoldDB" id="A0A3M6V173"/>
<dbReference type="InterPro" id="IPR000956">
    <property type="entry name" value="Stathmin_fam"/>
</dbReference>
<dbReference type="GO" id="GO:0031110">
    <property type="term" value="P:regulation of microtubule polymerization or depolymerization"/>
    <property type="evidence" value="ECO:0007669"/>
    <property type="project" value="InterPro"/>
</dbReference>
<reference evidence="2 3" key="1">
    <citation type="journal article" date="2018" name="Sci. Rep.">
        <title>Comparative analysis of the Pocillopora damicornis genome highlights role of immune system in coral evolution.</title>
        <authorList>
            <person name="Cunning R."/>
            <person name="Bay R.A."/>
            <person name="Gillette P."/>
            <person name="Baker A.C."/>
            <person name="Traylor-Knowles N."/>
        </authorList>
    </citation>
    <scope>NUCLEOTIDE SEQUENCE [LARGE SCALE GENOMIC DNA]</scope>
    <source>
        <strain evidence="2">RSMAS</strain>
        <tissue evidence="2">Whole animal</tissue>
    </source>
</reference>
<gene>
    <name evidence="2" type="ORF">pdam_00010476</name>
</gene>
<dbReference type="EMBL" id="RCHS01000299">
    <property type="protein sequence ID" value="RMX59652.1"/>
    <property type="molecule type" value="Genomic_DNA"/>
</dbReference>
<feature type="compositionally biased region" description="Basic and acidic residues" evidence="1">
    <location>
        <begin position="68"/>
        <end position="77"/>
    </location>
</feature>
<name>A0A3M6V173_POCDA</name>
<feature type="region of interest" description="Disordered" evidence="1">
    <location>
        <begin position="1"/>
        <end position="103"/>
    </location>
</feature>
<accession>A0A3M6V173</accession>
<feature type="compositionally biased region" description="Polar residues" evidence="1">
    <location>
        <begin position="43"/>
        <end position="53"/>
    </location>
</feature>
<organism evidence="2 3">
    <name type="scientific">Pocillopora damicornis</name>
    <name type="common">Cauliflower coral</name>
    <name type="synonym">Millepora damicornis</name>
    <dbReference type="NCBI Taxonomy" id="46731"/>
    <lineage>
        <taxon>Eukaryota</taxon>
        <taxon>Metazoa</taxon>
        <taxon>Cnidaria</taxon>
        <taxon>Anthozoa</taxon>
        <taxon>Hexacorallia</taxon>
        <taxon>Scleractinia</taxon>
        <taxon>Astrocoeniina</taxon>
        <taxon>Pocilloporidae</taxon>
        <taxon>Pocillopora</taxon>
    </lineage>
</organism>
<feature type="compositionally biased region" description="Basic and acidic residues" evidence="1">
    <location>
        <begin position="204"/>
        <end position="254"/>
    </location>
</feature>
<evidence type="ECO:0000313" key="2">
    <source>
        <dbReference type="EMBL" id="RMX59652.1"/>
    </source>
</evidence>
<dbReference type="Proteomes" id="UP000275408">
    <property type="component" value="Unassembled WGS sequence"/>
</dbReference>
<sequence length="262" mass="29912">MGCSASKTSKVVVPMPTELKENLKSSPEEDRQENTATTERKTSTTIQVKQSNVDSLNGSQSSLNSNSDSERSNRESSAKSTRTMDSGLGELEDDENIVTEKSTLDKQKRALIDDRPPTPELCIEGTQVTRRKSLKEKRVSFSEKQEEVRNRINALSPLGGVTERPQSRGGMAFDIMLVPETGNVKRRPQHLRSLERRKKKGARRTKEEIEEKLKHAEERRRENKQHMKEKAQAMISRERQVKQALDDFEQRQKNYNEQTVSS</sequence>
<dbReference type="OMA" id="TEYSHPN"/>
<feature type="compositionally biased region" description="Low complexity" evidence="1">
    <location>
        <begin position="54"/>
        <end position="67"/>
    </location>
</feature>
<protein>
    <submittedName>
        <fullName evidence="2">Uncharacterized protein</fullName>
    </submittedName>
</protein>